<feature type="compositionally biased region" description="Low complexity" evidence="1">
    <location>
        <begin position="1122"/>
        <end position="1142"/>
    </location>
</feature>
<feature type="compositionally biased region" description="Polar residues" evidence="1">
    <location>
        <begin position="1246"/>
        <end position="1257"/>
    </location>
</feature>
<dbReference type="InterPro" id="IPR051187">
    <property type="entry name" value="Pre-mRNA_3'-end_processing_reg"/>
</dbReference>
<dbReference type="Proteomes" id="UP000265618">
    <property type="component" value="Unassembled WGS sequence"/>
</dbReference>
<sequence>MLPDPSPLMLGTPDNPKTRLRKVDRGSSRIGSPSTPTSLSHSRSRPLRTGGGEHRDVVGSAVSPGSVPPSTTGDSGVTDQPLQDVSVTESEGPSLSISETLGDREDRVLVMSLRRPLLAWRKTARMCEAYNLVGIIRDVRLQTRSVRAMRLVLRDLLGGRRDRAQRRKEDRQRVVRRETERLDRLDVRHMSRVVVHWRYVTRLVRAGGLVTAITTYNTQTAAFSALRSRLHSLGMRGRQVEKVVGVRLASTSFTHWADAARICMGHRRVSALRDYTCQRQALSLMLQRHQCLSLSSRVDARTSLTRSVWGLWVRALSIRRGQREQVARADRHFTHTLRQRALGCWVGCYTKIKTRREVLAHCRRVFDLHTLGSAVGSWREATERSMCLRARELSVRSSHRTLLLSTSTNVWRQAANTARKEKLRAQIDSNRAVAACLTLFIRRWGRHTVRRRLCREAEGKVQALSETGLVRLCLGTWRGRYQKRERAVDQVAVYCDAVVEAASLFSRHAGVQAGAWLRTSAWPARRALHLWRWEALNRQALREREAECTEAVNTRLLREVVGGWRVETAGRQVERAHSHTLLSSALDTWHLALSDRVRLAKAEAAVHAIVSLDARARCLRLWRQAHDTQAELHKKERRVVLRGRRRLVRTSITSWRQGSRLRISLRDRGRVVLSRRRQRLQCRVLTSLATAYAERLHKRHQEEVEREAERQREAERERERVLEEKRQRERDRERERTKTSPTVYRDSPGTSTRSIGDTGRGRIGAERERSALGSALARMREEERERQRERERIVEVEREREREKVRLAEAERERERQQSILRHPEADTPVTLSASRSVHFEGASPTHTHPYIRGHTSHPHPEAYGRDTHPTHGHGSHRLVQSSRVRRDSGREASDRRRSVSLSPMTTSAHPVRLLGRIDTGGGHHSTGSERERQGATYAGIHHSRTDDRAVGHSSAGRERHGYRQGRQRPVWQSASWSGDRPYSSLDQERAAMVLRRSIERHGLGVILAAWRESALTRRTTRAQMARALTYPENRWMWQGEGPGSTHAASHPGPTHPSAHVGGGDAGSLGVSVLVARPVPRTRKRSATRVTSPQVSPSGGVRGGETRQRRERETRHQEAELDSSMSLSLSSGSPTSPHASLSLSQEPVEHESRADRQSERSVSPQELSIPDVYSLPDAIQASADRSLGRTSRDVRVRSEQDDGGLGLSRVSLTSKDRRGRRERGRGALGPSGQDTPPSPPVRSRHGVSSPTLGSMDTSLIRDPVVDSDSAVGTVPSPDPDSVSSMAPTSLLLRQREAMLFERFRRNASQGFSSFRSKTRTHY</sequence>
<feature type="compositionally biased region" description="Basic and acidic residues" evidence="1">
    <location>
        <begin position="808"/>
        <end position="826"/>
    </location>
</feature>
<feature type="region of interest" description="Disordered" evidence="1">
    <location>
        <begin position="808"/>
        <end position="983"/>
    </location>
</feature>
<dbReference type="EMBL" id="BDIP01000821">
    <property type="protein sequence ID" value="GIQ82811.1"/>
    <property type="molecule type" value="Genomic_DNA"/>
</dbReference>
<protein>
    <recommendedName>
        <fullName evidence="4">Sfi1 spindle body domain-containing protein</fullName>
    </recommendedName>
</protein>
<comment type="caution">
    <text evidence="2">The sequence shown here is derived from an EMBL/GenBank/DDBJ whole genome shotgun (WGS) entry which is preliminary data.</text>
</comment>
<evidence type="ECO:0008006" key="4">
    <source>
        <dbReference type="Google" id="ProtNLM"/>
    </source>
</evidence>
<feature type="compositionally biased region" description="Polar residues" evidence="1">
    <location>
        <begin position="29"/>
        <end position="41"/>
    </location>
</feature>
<dbReference type="PANTHER" id="PTHR13484">
    <property type="entry name" value="FIP1-LIKE 1 PROTEIN"/>
    <property type="match status" value="1"/>
</dbReference>
<feature type="compositionally biased region" description="Basic and acidic residues" evidence="1">
    <location>
        <begin position="778"/>
        <end position="791"/>
    </location>
</feature>
<dbReference type="PANTHER" id="PTHR13484:SF0">
    <property type="entry name" value="PRE-MRNA 3'-END-PROCESSING FACTOR FIP1"/>
    <property type="match status" value="1"/>
</dbReference>
<feature type="compositionally biased region" description="Basic and acidic residues" evidence="1">
    <location>
        <begin position="1186"/>
        <end position="1200"/>
    </location>
</feature>
<feature type="compositionally biased region" description="Polar residues" evidence="1">
    <location>
        <begin position="900"/>
        <end position="909"/>
    </location>
</feature>
<feature type="compositionally biased region" description="Basic and acidic residues" evidence="1">
    <location>
        <begin position="944"/>
        <end position="962"/>
    </location>
</feature>
<accession>A0A9K3GHU9</accession>
<feature type="region of interest" description="Disordered" evidence="1">
    <location>
        <begin position="1078"/>
        <end position="1258"/>
    </location>
</feature>
<feature type="compositionally biased region" description="Polar residues" evidence="1">
    <location>
        <begin position="77"/>
        <end position="99"/>
    </location>
</feature>
<feature type="region of interest" description="Disordered" evidence="1">
    <location>
        <begin position="1040"/>
        <end position="1066"/>
    </location>
</feature>
<feature type="compositionally biased region" description="Basic and acidic residues" evidence="1">
    <location>
        <begin position="885"/>
        <end position="898"/>
    </location>
</feature>
<gene>
    <name evidence="2" type="ORF">KIPB_004016</name>
</gene>
<proteinExistence type="predicted"/>
<feature type="compositionally biased region" description="Basic and acidic residues" evidence="1">
    <location>
        <begin position="759"/>
        <end position="770"/>
    </location>
</feature>
<evidence type="ECO:0000313" key="3">
    <source>
        <dbReference type="Proteomes" id="UP000265618"/>
    </source>
</evidence>
<feature type="compositionally biased region" description="Polar residues" evidence="1">
    <location>
        <begin position="1088"/>
        <end position="1097"/>
    </location>
</feature>
<organism evidence="2 3">
    <name type="scientific">Kipferlia bialata</name>
    <dbReference type="NCBI Taxonomy" id="797122"/>
    <lineage>
        <taxon>Eukaryota</taxon>
        <taxon>Metamonada</taxon>
        <taxon>Carpediemonas-like organisms</taxon>
        <taxon>Kipferlia</taxon>
    </lineage>
</organism>
<name>A0A9K3GHU9_9EUKA</name>
<feature type="compositionally biased region" description="Basic and acidic residues" evidence="1">
    <location>
        <begin position="1147"/>
        <end position="1159"/>
    </location>
</feature>
<dbReference type="GO" id="GO:0005847">
    <property type="term" value="C:mRNA cleavage and polyadenylation specificity factor complex"/>
    <property type="evidence" value="ECO:0007669"/>
    <property type="project" value="TreeGrafter"/>
</dbReference>
<feature type="region of interest" description="Disordered" evidence="1">
    <location>
        <begin position="1"/>
        <end position="99"/>
    </location>
</feature>
<feature type="compositionally biased region" description="Basic and acidic residues" evidence="1">
    <location>
        <begin position="715"/>
        <end position="738"/>
    </location>
</feature>
<keyword evidence="3" id="KW-1185">Reference proteome</keyword>
<feature type="region of interest" description="Disordered" evidence="1">
    <location>
        <begin position="715"/>
        <end position="791"/>
    </location>
</feature>
<evidence type="ECO:0000256" key="1">
    <source>
        <dbReference type="SAM" id="MobiDB-lite"/>
    </source>
</evidence>
<evidence type="ECO:0000313" key="2">
    <source>
        <dbReference type="EMBL" id="GIQ82811.1"/>
    </source>
</evidence>
<feature type="compositionally biased region" description="Basic and acidic residues" evidence="1">
    <location>
        <begin position="1104"/>
        <end position="1119"/>
    </location>
</feature>
<reference evidence="2 3" key="1">
    <citation type="journal article" date="2018" name="PLoS ONE">
        <title>The draft genome of Kipferlia bialata reveals reductive genome evolution in fornicate parasites.</title>
        <authorList>
            <person name="Tanifuji G."/>
            <person name="Takabayashi S."/>
            <person name="Kume K."/>
            <person name="Takagi M."/>
            <person name="Nakayama T."/>
            <person name="Kamikawa R."/>
            <person name="Inagaki Y."/>
            <person name="Hashimoto T."/>
        </authorList>
    </citation>
    <scope>NUCLEOTIDE SEQUENCE [LARGE SCALE GENOMIC DNA]</scope>
    <source>
        <strain evidence="2">NY0173</strain>
    </source>
</reference>
<feature type="compositionally biased region" description="Basic and acidic residues" evidence="1">
    <location>
        <begin position="859"/>
        <end position="870"/>
    </location>
</feature>
<feature type="compositionally biased region" description="Low complexity" evidence="1">
    <location>
        <begin position="58"/>
        <end position="76"/>
    </location>
</feature>